<accession>A0A967B5P8</accession>
<protein>
    <submittedName>
        <fullName evidence="1">Uncharacterized protein</fullName>
    </submittedName>
</protein>
<name>A0A967B5P8_9PROT</name>
<comment type="caution">
    <text evidence="1">The sequence shown here is derived from an EMBL/GenBank/DDBJ whole genome shotgun (WGS) entry which is preliminary data.</text>
</comment>
<sequence>MATYIWSGDGQSGRFDDPANWSVGGSAASTAPTSTDDVVIPKGATVALAYADGSGTASLNYASLTVQAGANLDLPYWGNVTINTPVVDNGQIAAGTAHVTFSQDVTGKGT</sequence>
<organism evidence="1 2">
    <name type="scientific">Acetobacter estunensis</name>
    <dbReference type="NCBI Taxonomy" id="104097"/>
    <lineage>
        <taxon>Bacteria</taxon>
        <taxon>Pseudomonadati</taxon>
        <taxon>Pseudomonadota</taxon>
        <taxon>Alphaproteobacteria</taxon>
        <taxon>Acetobacterales</taxon>
        <taxon>Acetobacteraceae</taxon>
        <taxon>Acetobacter</taxon>
    </lineage>
</organism>
<reference evidence="1" key="1">
    <citation type="submission" date="2019-11" db="EMBL/GenBank/DDBJ databases">
        <title>Description of new Acetobacter species.</title>
        <authorList>
            <person name="Cleenwerck I."/>
            <person name="Sombolestani A.S."/>
        </authorList>
    </citation>
    <scope>NUCLEOTIDE SEQUENCE</scope>
    <source>
        <strain evidence="1">LMG 1626</strain>
    </source>
</reference>
<gene>
    <name evidence="1" type="ORF">GOB87_01320</name>
</gene>
<dbReference type="RefSeq" id="WP_166312747.1">
    <property type="nucleotide sequence ID" value="NZ_WOTH01000002.1"/>
</dbReference>
<evidence type="ECO:0000313" key="1">
    <source>
        <dbReference type="EMBL" id="NHO52606.1"/>
    </source>
</evidence>
<dbReference type="Proteomes" id="UP000597459">
    <property type="component" value="Unassembled WGS sequence"/>
</dbReference>
<dbReference type="AlphaFoldDB" id="A0A967B5P8"/>
<proteinExistence type="predicted"/>
<evidence type="ECO:0000313" key="2">
    <source>
        <dbReference type="Proteomes" id="UP000597459"/>
    </source>
</evidence>
<dbReference type="EMBL" id="WOTH01000002">
    <property type="protein sequence ID" value="NHO52606.1"/>
    <property type="molecule type" value="Genomic_DNA"/>
</dbReference>
<keyword evidence="2" id="KW-1185">Reference proteome</keyword>